<evidence type="ECO:0000313" key="10">
    <source>
        <dbReference type="Proteomes" id="UP001254848"/>
    </source>
</evidence>
<dbReference type="InterPro" id="IPR028082">
    <property type="entry name" value="Peripla_BP_I"/>
</dbReference>
<evidence type="ECO:0000256" key="4">
    <source>
        <dbReference type="ARBA" id="ARBA00022729"/>
    </source>
</evidence>
<dbReference type="InterPro" id="IPR028081">
    <property type="entry name" value="Leu-bd"/>
</dbReference>
<dbReference type="Pfam" id="PF01094">
    <property type="entry name" value="ANF_receptor"/>
    <property type="match status" value="1"/>
</dbReference>
<keyword evidence="3" id="KW-0812">Transmembrane</keyword>
<evidence type="ECO:0000256" key="3">
    <source>
        <dbReference type="ARBA" id="ARBA00022692"/>
    </source>
</evidence>
<dbReference type="InterPro" id="IPR051010">
    <property type="entry name" value="BCAA_transport"/>
</dbReference>
<name>A0ABU3P390_9FIRM</name>
<dbReference type="Gene3D" id="3.40.50.2300">
    <property type="match status" value="4"/>
</dbReference>
<dbReference type="RefSeq" id="WP_413781959.1">
    <property type="nucleotide sequence ID" value="NZ_JAUOZS010000001.1"/>
</dbReference>
<dbReference type="SUPFAM" id="SSF53822">
    <property type="entry name" value="Periplasmic binding protein-like I"/>
    <property type="match status" value="2"/>
</dbReference>
<accession>A0ABU3P390</accession>
<comment type="subcellular location">
    <subcellularLocation>
        <location evidence="1">Membrane</location>
    </subcellularLocation>
</comment>
<evidence type="ECO:0000256" key="2">
    <source>
        <dbReference type="ARBA" id="ARBA00010062"/>
    </source>
</evidence>
<feature type="domain" description="Leucine-binding protein" evidence="8">
    <location>
        <begin position="33"/>
        <end position="367"/>
    </location>
</feature>
<keyword evidence="5" id="KW-1133">Transmembrane helix</keyword>
<keyword evidence="4" id="KW-0732">Signal</keyword>
<evidence type="ECO:0000259" key="8">
    <source>
        <dbReference type="Pfam" id="PF13458"/>
    </source>
</evidence>
<evidence type="ECO:0000256" key="5">
    <source>
        <dbReference type="ARBA" id="ARBA00022989"/>
    </source>
</evidence>
<dbReference type="InterPro" id="IPR001828">
    <property type="entry name" value="ANF_lig-bd_rcpt"/>
</dbReference>
<dbReference type="PANTHER" id="PTHR30483">
    <property type="entry name" value="LEUCINE-SPECIFIC-BINDING PROTEIN"/>
    <property type="match status" value="1"/>
</dbReference>
<evidence type="ECO:0000313" key="9">
    <source>
        <dbReference type="EMBL" id="MDT8903503.1"/>
    </source>
</evidence>
<protein>
    <submittedName>
        <fullName evidence="9">ABC transporter substrate-binding protein</fullName>
    </submittedName>
</protein>
<organism evidence="9 10">
    <name type="scientific">Anaeroselena agilis</name>
    <dbReference type="NCBI Taxonomy" id="3063788"/>
    <lineage>
        <taxon>Bacteria</taxon>
        <taxon>Bacillati</taxon>
        <taxon>Bacillota</taxon>
        <taxon>Negativicutes</taxon>
        <taxon>Acetonemataceae</taxon>
        <taxon>Anaeroselena</taxon>
    </lineage>
</organism>
<reference evidence="9 10" key="1">
    <citation type="submission" date="2023-07" db="EMBL/GenBank/DDBJ databases">
        <title>The novel representative of Negativicutes class, Anaeroselena agilis gen. nov. sp. nov.</title>
        <authorList>
            <person name="Prokofeva M.I."/>
            <person name="Elcheninov A.G."/>
            <person name="Klyukina A."/>
            <person name="Kublanov I.V."/>
            <person name="Frolov E.N."/>
            <person name="Podosokorskaya O.A."/>
        </authorList>
    </citation>
    <scope>NUCLEOTIDE SEQUENCE [LARGE SCALE GENOMIC DNA]</scope>
    <source>
        <strain evidence="9 10">4137-cl</strain>
    </source>
</reference>
<dbReference type="Pfam" id="PF13458">
    <property type="entry name" value="Peripla_BP_6"/>
    <property type="match status" value="1"/>
</dbReference>
<dbReference type="EMBL" id="JAUOZS010000001">
    <property type="protein sequence ID" value="MDT8903503.1"/>
    <property type="molecule type" value="Genomic_DNA"/>
</dbReference>
<keyword evidence="10" id="KW-1185">Reference proteome</keyword>
<comment type="caution">
    <text evidence="9">The sequence shown here is derived from an EMBL/GenBank/DDBJ whole genome shotgun (WGS) entry which is preliminary data.</text>
</comment>
<evidence type="ECO:0000256" key="6">
    <source>
        <dbReference type="ARBA" id="ARBA00023136"/>
    </source>
</evidence>
<evidence type="ECO:0000259" key="7">
    <source>
        <dbReference type="Pfam" id="PF01094"/>
    </source>
</evidence>
<comment type="similarity">
    <text evidence="2">Belongs to the leucine-binding protein family.</text>
</comment>
<dbReference type="Proteomes" id="UP001254848">
    <property type="component" value="Unassembled WGS sequence"/>
</dbReference>
<sequence>MKRSKLAYGLFILVFLAVVSLGAQPCYSKPLETIKIGALLPLSGDWSEAGRGAQAALAAGVGQVNHYLAASGLRLEIDIRDTEGKPAKALAELASLAQQGTRIAIGPMSSEEAKVLNEYASGHSILLVSPSATATELSKKDNFFRVIPTDWNQADGLIKIMDREGVTHFAVVYYDDVFGRGFCEQMKTAALKSGKQMLGGIPLASSPDYVSTAGELDRLTQTADPAKTAIVLIGPGKQAAEFVKSVSPASPAAGMKWFAGAEIIGSKDFVADKSVAAFAAGARMEGLSIGYNGIALDALPSINYFLNGAADISPFALTTWDSLWLIAETCRQNPEADVDALKATLTATAKEFRNSYGLINTMDDNGDTVSARFMRYQLYATGNGNYDWRCKGHYVNPSISAPFIRTIEPGIAKNGGVVRVGAILPLRGDTALEGKEVQAVLELAAASFNKYASDNGSGIKIELVVEDTASNPQTAKAVTRKLLDQGVKNFIGAVSSSELAAVEPLLRSRDALAISPMSTAPSLSKKDHIYRLIMNDGYQAQALASLAKRDGIKNVVVLYRDEVYGQDLLKTFSAAYDGKVFPLGYNAGDGNLDQLLARAEQLVASAGEDNTAVLVIAYNEITEILRLKPDSNLNSVPWYGTDSIALQGALCSDGTAAGVAARVGLTAVGYSAYGNYFDPLYHVINYQLADKIHHQIKESSVAAFDALWMIGCAYLENGAAADNKKIAAYVQKAVFRGVSGLVALDAYGDRSIGYYRIYRFNEAKDGQYRWTNIGLYSLDYAKKGIIEINK</sequence>
<feature type="domain" description="Receptor ligand binding region" evidence="7">
    <location>
        <begin position="438"/>
        <end position="761"/>
    </location>
</feature>
<keyword evidence="6" id="KW-0472">Membrane</keyword>
<gene>
    <name evidence="9" type="ORF">Q4T40_19930</name>
</gene>
<dbReference type="PANTHER" id="PTHR30483:SF40">
    <property type="entry name" value="HISTIDINE KINASE"/>
    <property type="match status" value="1"/>
</dbReference>
<evidence type="ECO:0000256" key="1">
    <source>
        <dbReference type="ARBA" id="ARBA00004370"/>
    </source>
</evidence>
<proteinExistence type="inferred from homology"/>